<dbReference type="InterPro" id="IPR006311">
    <property type="entry name" value="TAT_signal"/>
</dbReference>
<dbReference type="InterPro" id="IPR012291">
    <property type="entry name" value="CBM2_carb-bd_dom_sf"/>
</dbReference>
<keyword evidence="4" id="KW-1185">Reference proteome</keyword>
<proteinExistence type="predicted"/>
<name>A0A2W2CPC0_9ACTN</name>
<feature type="signal peptide" evidence="1">
    <location>
        <begin position="1"/>
        <end position="23"/>
    </location>
</feature>
<dbReference type="RefSeq" id="WP_181445398.1">
    <property type="nucleotide sequence ID" value="NZ_POTX01000503.1"/>
</dbReference>
<dbReference type="GO" id="GO:0030247">
    <property type="term" value="F:polysaccharide binding"/>
    <property type="evidence" value="ECO:0007669"/>
    <property type="project" value="UniProtKB-UniRule"/>
</dbReference>
<feature type="non-terminal residue" evidence="3">
    <location>
        <position position="157"/>
    </location>
</feature>
<feature type="chain" id="PRO_5039428472" evidence="1">
    <location>
        <begin position="24"/>
        <end position="157"/>
    </location>
</feature>
<dbReference type="SUPFAM" id="SSF49384">
    <property type="entry name" value="Carbohydrate-binding domain"/>
    <property type="match status" value="1"/>
</dbReference>
<dbReference type="Gene3D" id="2.60.40.290">
    <property type="match status" value="1"/>
</dbReference>
<dbReference type="InterPro" id="IPR001919">
    <property type="entry name" value="CBD2"/>
</dbReference>
<evidence type="ECO:0000313" key="4">
    <source>
        <dbReference type="Proteomes" id="UP000248627"/>
    </source>
</evidence>
<protein>
    <submittedName>
        <fullName evidence="3">Cellulose-binding protein</fullName>
    </submittedName>
</protein>
<dbReference type="PROSITE" id="PS51173">
    <property type="entry name" value="CBM2"/>
    <property type="match status" value="1"/>
</dbReference>
<dbReference type="PROSITE" id="PS51318">
    <property type="entry name" value="TAT"/>
    <property type="match status" value="1"/>
</dbReference>
<sequence>MLHRRRRKALVALAAGATTLAAAGVVLTTGPAQAAIGCRVSYTVASQWAGGFSANVSLTNVGDPLTSWQVGWSFAAGQTVTQAWNATVTQSGSTVRAANVSYNGNLATNATVSFGFNGSWNNSSNPAPTSFTVNGVTCTGGVSPTTAPPPPPPTTAP</sequence>
<dbReference type="Proteomes" id="UP000248627">
    <property type="component" value="Unassembled WGS sequence"/>
</dbReference>
<evidence type="ECO:0000259" key="2">
    <source>
        <dbReference type="PROSITE" id="PS51173"/>
    </source>
</evidence>
<dbReference type="AlphaFoldDB" id="A0A2W2CPC0"/>
<dbReference type="GO" id="GO:0004553">
    <property type="term" value="F:hydrolase activity, hydrolyzing O-glycosyl compounds"/>
    <property type="evidence" value="ECO:0007669"/>
    <property type="project" value="InterPro"/>
</dbReference>
<reference evidence="3 4" key="1">
    <citation type="submission" date="2018-01" db="EMBL/GenBank/DDBJ databases">
        <title>Draft genome sequence of Jishengella endophytica.</title>
        <authorList>
            <person name="Sahin N."/>
            <person name="Ay H."/>
            <person name="Saygin H."/>
        </authorList>
    </citation>
    <scope>NUCLEOTIDE SEQUENCE [LARGE SCALE GENOMIC DNA]</scope>
    <source>
        <strain evidence="3 4">DSM 45430</strain>
    </source>
</reference>
<dbReference type="InterPro" id="IPR008965">
    <property type="entry name" value="CBM2/CBM3_carb-bd_dom_sf"/>
</dbReference>
<dbReference type="GO" id="GO:0005975">
    <property type="term" value="P:carbohydrate metabolic process"/>
    <property type="evidence" value="ECO:0007669"/>
    <property type="project" value="InterPro"/>
</dbReference>
<accession>A0A2W2CPC0</accession>
<evidence type="ECO:0000256" key="1">
    <source>
        <dbReference type="SAM" id="SignalP"/>
    </source>
</evidence>
<dbReference type="Pfam" id="PF00553">
    <property type="entry name" value="CBM_2"/>
    <property type="match status" value="1"/>
</dbReference>
<organism evidence="3 4">
    <name type="scientific">Micromonospora endophytica</name>
    <dbReference type="NCBI Taxonomy" id="515350"/>
    <lineage>
        <taxon>Bacteria</taxon>
        <taxon>Bacillati</taxon>
        <taxon>Actinomycetota</taxon>
        <taxon>Actinomycetes</taxon>
        <taxon>Micromonosporales</taxon>
        <taxon>Micromonosporaceae</taxon>
        <taxon>Micromonospora</taxon>
    </lineage>
</organism>
<dbReference type="EMBL" id="POTX01000503">
    <property type="protein sequence ID" value="PZF82053.1"/>
    <property type="molecule type" value="Genomic_DNA"/>
</dbReference>
<keyword evidence="1" id="KW-0732">Signal</keyword>
<feature type="domain" description="CBM2" evidence="2">
    <location>
        <begin position="31"/>
        <end position="141"/>
    </location>
</feature>
<evidence type="ECO:0000313" key="3">
    <source>
        <dbReference type="EMBL" id="PZF82053.1"/>
    </source>
</evidence>
<dbReference type="SMART" id="SM00637">
    <property type="entry name" value="CBD_II"/>
    <property type="match status" value="1"/>
</dbReference>
<gene>
    <name evidence="3" type="ORF">C1I93_30765</name>
</gene>
<comment type="caution">
    <text evidence="3">The sequence shown here is derived from an EMBL/GenBank/DDBJ whole genome shotgun (WGS) entry which is preliminary data.</text>
</comment>